<evidence type="ECO:0000313" key="2">
    <source>
        <dbReference type="EMBL" id="TWW58803.1"/>
    </source>
</evidence>
<dbReference type="InterPro" id="IPR047853">
    <property type="entry name" value="ELA"/>
</dbReference>
<comment type="caution">
    <text evidence="2">The sequence shown here is derived from an EMBL/GenBank/DDBJ whole genome shotgun (WGS) entry which is preliminary data.</text>
</comment>
<dbReference type="GO" id="GO:0007507">
    <property type="term" value="P:heart development"/>
    <property type="evidence" value="ECO:0007669"/>
    <property type="project" value="InterPro"/>
</dbReference>
<name>A0A5C6MV17_9TELE</name>
<evidence type="ECO:0000313" key="3">
    <source>
        <dbReference type="Proteomes" id="UP000324091"/>
    </source>
</evidence>
<reference evidence="2 3" key="1">
    <citation type="submission" date="2019-04" db="EMBL/GenBank/DDBJ databases">
        <title>Chromosome genome assembly for Takifugu flavidus.</title>
        <authorList>
            <person name="Xiao S."/>
        </authorList>
    </citation>
    <scope>NUCLEOTIDE SEQUENCE [LARGE SCALE GENOMIC DNA]</scope>
    <source>
        <strain evidence="2">HTHZ2018</strain>
        <tissue evidence="2">Muscle</tissue>
    </source>
</reference>
<dbReference type="GO" id="GO:0060183">
    <property type="term" value="P:apelin receptor signaling pathway"/>
    <property type="evidence" value="ECO:0007669"/>
    <property type="project" value="InterPro"/>
</dbReference>
<organism evidence="2 3">
    <name type="scientific">Takifugu flavidus</name>
    <name type="common">sansaifugu</name>
    <dbReference type="NCBI Taxonomy" id="433684"/>
    <lineage>
        <taxon>Eukaryota</taxon>
        <taxon>Metazoa</taxon>
        <taxon>Chordata</taxon>
        <taxon>Craniata</taxon>
        <taxon>Vertebrata</taxon>
        <taxon>Euteleostomi</taxon>
        <taxon>Actinopterygii</taxon>
        <taxon>Neopterygii</taxon>
        <taxon>Teleostei</taxon>
        <taxon>Neoteleostei</taxon>
        <taxon>Acanthomorphata</taxon>
        <taxon>Eupercaria</taxon>
        <taxon>Tetraodontiformes</taxon>
        <taxon>Tetradontoidea</taxon>
        <taxon>Tetraodontidae</taxon>
        <taxon>Takifugu</taxon>
    </lineage>
</organism>
<protein>
    <submittedName>
        <fullName evidence="2">Apelin receptor early endogenous ligand</fullName>
    </submittedName>
</protein>
<keyword evidence="2" id="KW-0675">Receptor</keyword>
<keyword evidence="1" id="KW-0732">Signal</keyword>
<dbReference type="AlphaFoldDB" id="A0A5C6MV17"/>
<dbReference type="Pfam" id="PF22050">
    <property type="entry name" value="Toddler"/>
    <property type="match status" value="1"/>
</dbReference>
<keyword evidence="3" id="KW-1185">Reference proteome</keyword>
<dbReference type="CDD" id="cd20244">
    <property type="entry name" value="Toddler"/>
    <property type="match status" value="1"/>
</dbReference>
<accession>A0A5C6MV17</accession>
<dbReference type="EMBL" id="RHFK02000019">
    <property type="protein sequence ID" value="TWW58803.1"/>
    <property type="molecule type" value="Genomic_DNA"/>
</dbReference>
<sequence length="73" mass="8401">MRIFNLLFLILLVIAVLAPASAAKPGKHEHICAFPGKPQVSAKKDFLKLRRKYHRLHCHHRRCVALHSRVPFP</sequence>
<dbReference type="Proteomes" id="UP000324091">
    <property type="component" value="Chromosome 6"/>
</dbReference>
<feature type="signal peptide" evidence="1">
    <location>
        <begin position="1"/>
        <end position="22"/>
    </location>
</feature>
<gene>
    <name evidence="2" type="ORF">D4764_06G0003330</name>
</gene>
<feature type="chain" id="PRO_5022721048" evidence="1">
    <location>
        <begin position="23"/>
        <end position="73"/>
    </location>
</feature>
<dbReference type="GO" id="GO:0031704">
    <property type="term" value="F:apelin receptor binding"/>
    <property type="evidence" value="ECO:0007669"/>
    <property type="project" value="InterPro"/>
</dbReference>
<proteinExistence type="predicted"/>
<evidence type="ECO:0000256" key="1">
    <source>
        <dbReference type="SAM" id="SignalP"/>
    </source>
</evidence>